<name>A0A518DY26_9BACT</name>
<dbReference type="InterPro" id="IPR001387">
    <property type="entry name" value="Cro/C1-type_HTH"/>
</dbReference>
<dbReference type="PROSITE" id="PS50943">
    <property type="entry name" value="HTH_CROC1"/>
    <property type="match status" value="1"/>
</dbReference>
<protein>
    <submittedName>
        <fullName evidence="3">Anaerobic benzoate catabolism transcriptional regulator</fullName>
    </submittedName>
</protein>
<dbReference type="GO" id="GO:0003700">
    <property type="term" value="F:DNA-binding transcription factor activity"/>
    <property type="evidence" value="ECO:0007669"/>
    <property type="project" value="TreeGrafter"/>
</dbReference>
<evidence type="ECO:0000256" key="1">
    <source>
        <dbReference type="ARBA" id="ARBA00023125"/>
    </source>
</evidence>
<dbReference type="AlphaFoldDB" id="A0A518DY26"/>
<evidence type="ECO:0000259" key="2">
    <source>
        <dbReference type="PROSITE" id="PS50943"/>
    </source>
</evidence>
<dbReference type="KEGG" id="lcre:Pla8534_45670"/>
<dbReference type="CDD" id="cd02209">
    <property type="entry name" value="cupin_XRE_C"/>
    <property type="match status" value="1"/>
</dbReference>
<sequence length="228" mass="25599">MSASELQYIKLDIQEMGKKKSVNPAAFSSELESFSSPTEGKLEPLHEQICRRIRELRKKKNWTLEQLASLSGVSRSMLSQIERAHANPTLGVAFRIAQAFGMTLGELVETEQPPPRIDVIRAKDNTQLFRDDAQCRIRTLSPLHLEKDVEFYEVTLKPGGILKSAAHFDGTREFLTIEEGAARVTSGDESCDLGEGDSAHYRADIPHQIENLAAERTIAFLVEIYERN</sequence>
<dbReference type="Gene3D" id="2.60.120.10">
    <property type="entry name" value="Jelly Rolls"/>
    <property type="match status" value="1"/>
</dbReference>
<accession>A0A518DY26</accession>
<feature type="domain" description="HTH cro/C1-type" evidence="2">
    <location>
        <begin position="53"/>
        <end position="107"/>
    </location>
</feature>
<organism evidence="3 4">
    <name type="scientific">Lignipirellula cremea</name>
    <dbReference type="NCBI Taxonomy" id="2528010"/>
    <lineage>
        <taxon>Bacteria</taxon>
        <taxon>Pseudomonadati</taxon>
        <taxon>Planctomycetota</taxon>
        <taxon>Planctomycetia</taxon>
        <taxon>Pirellulales</taxon>
        <taxon>Pirellulaceae</taxon>
        <taxon>Lignipirellula</taxon>
    </lineage>
</organism>
<dbReference type="PANTHER" id="PTHR46797:SF1">
    <property type="entry name" value="METHYLPHOSPHONATE SYNTHASE"/>
    <property type="match status" value="1"/>
</dbReference>
<proteinExistence type="predicted"/>
<evidence type="ECO:0000313" key="4">
    <source>
        <dbReference type="Proteomes" id="UP000317648"/>
    </source>
</evidence>
<keyword evidence="1" id="KW-0238">DNA-binding</keyword>
<dbReference type="CDD" id="cd00093">
    <property type="entry name" value="HTH_XRE"/>
    <property type="match status" value="1"/>
</dbReference>
<dbReference type="GO" id="GO:0005829">
    <property type="term" value="C:cytosol"/>
    <property type="evidence" value="ECO:0007669"/>
    <property type="project" value="TreeGrafter"/>
</dbReference>
<dbReference type="Gene3D" id="1.10.260.40">
    <property type="entry name" value="lambda repressor-like DNA-binding domains"/>
    <property type="match status" value="1"/>
</dbReference>
<dbReference type="Proteomes" id="UP000317648">
    <property type="component" value="Chromosome"/>
</dbReference>
<dbReference type="InterPro" id="IPR010982">
    <property type="entry name" value="Lambda_DNA-bd_dom_sf"/>
</dbReference>
<dbReference type="GO" id="GO:0003677">
    <property type="term" value="F:DNA binding"/>
    <property type="evidence" value="ECO:0007669"/>
    <property type="project" value="UniProtKB-KW"/>
</dbReference>
<dbReference type="InterPro" id="IPR050807">
    <property type="entry name" value="TransReg_Diox_bact_type"/>
</dbReference>
<dbReference type="PANTHER" id="PTHR46797">
    <property type="entry name" value="HTH-TYPE TRANSCRIPTIONAL REGULATOR"/>
    <property type="match status" value="1"/>
</dbReference>
<dbReference type="SUPFAM" id="SSF51182">
    <property type="entry name" value="RmlC-like cupins"/>
    <property type="match status" value="1"/>
</dbReference>
<dbReference type="InterPro" id="IPR013096">
    <property type="entry name" value="Cupin_2"/>
</dbReference>
<dbReference type="Pfam" id="PF01381">
    <property type="entry name" value="HTH_3"/>
    <property type="match status" value="1"/>
</dbReference>
<reference evidence="3 4" key="1">
    <citation type="submission" date="2019-02" db="EMBL/GenBank/DDBJ databases">
        <title>Deep-cultivation of Planctomycetes and their phenomic and genomic characterization uncovers novel biology.</title>
        <authorList>
            <person name="Wiegand S."/>
            <person name="Jogler M."/>
            <person name="Boedeker C."/>
            <person name="Pinto D."/>
            <person name="Vollmers J."/>
            <person name="Rivas-Marin E."/>
            <person name="Kohn T."/>
            <person name="Peeters S.H."/>
            <person name="Heuer A."/>
            <person name="Rast P."/>
            <person name="Oberbeckmann S."/>
            <person name="Bunk B."/>
            <person name="Jeske O."/>
            <person name="Meyerdierks A."/>
            <person name="Storesund J.E."/>
            <person name="Kallscheuer N."/>
            <person name="Luecker S."/>
            <person name="Lage O.M."/>
            <person name="Pohl T."/>
            <person name="Merkel B.J."/>
            <person name="Hornburger P."/>
            <person name="Mueller R.-W."/>
            <person name="Bruemmer F."/>
            <person name="Labrenz M."/>
            <person name="Spormann A.M."/>
            <person name="Op den Camp H."/>
            <person name="Overmann J."/>
            <person name="Amann R."/>
            <person name="Jetten M.S.M."/>
            <person name="Mascher T."/>
            <person name="Medema M.H."/>
            <person name="Devos D.P."/>
            <person name="Kaster A.-K."/>
            <person name="Ovreas L."/>
            <person name="Rohde M."/>
            <person name="Galperin M.Y."/>
            <person name="Jogler C."/>
        </authorList>
    </citation>
    <scope>NUCLEOTIDE SEQUENCE [LARGE SCALE GENOMIC DNA]</scope>
    <source>
        <strain evidence="3 4">Pla85_3_4</strain>
    </source>
</reference>
<dbReference type="SUPFAM" id="SSF47413">
    <property type="entry name" value="lambda repressor-like DNA-binding domains"/>
    <property type="match status" value="1"/>
</dbReference>
<evidence type="ECO:0000313" key="3">
    <source>
        <dbReference type="EMBL" id="QDU96746.1"/>
    </source>
</evidence>
<dbReference type="SMART" id="SM00530">
    <property type="entry name" value="HTH_XRE"/>
    <property type="match status" value="1"/>
</dbReference>
<dbReference type="Pfam" id="PF07883">
    <property type="entry name" value="Cupin_2"/>
    <property type="match status" value="1"/>
</dbReference>
<dbReference type="InterPro" id="IPR011051">
    <property type="entry name" value="RmlC_Cupin_sf"/>
</dbReference>
<gene>
    <name evidence="3" type="ORF">Pla8534_45670</name>
</gene>
<keyword evidence="4" id="KW-1185">Reference proteome</keyword>
<dbReference type="InterPro" id="IPR014710">
    <property type="entry name" value="RmlC-like_jellyroll"/>
</dbReference>
<dbReference type="EMBL" id="CP036433">
    <property type="protein sequence ID" value="QDU96746.1"/>
    <property type="molecule type" value="Genomic_DNA"/>
</dbReference>